<feature type="repeat" description="WD" evidence="3">
    <location>
        <begin position="1"/>
        <end position="34"/>
    </location>
</feature>
<keyword evidence="5" id="KW-1185">Reference proteome</keyword>
<dbReference type="SMART" id="SM00320">
    <property type="entry name" value="WD40"/>
    <property type="match status" value="1"/>
</dbReference>
<dbReference type="InterPro" id="IPR001680">
    <property type="entry name" value="WD40_rpt"/>
</dbReference>
<dbReference type="PROSITE" id="PS50294">
    <property type="entry name" value="WD_REPEATS_REGION"/>
    <property type="match status" value="1"/>
</dbReference>
<keyword evidence="1 3" id="KW-0853">WD repeat</keyword>
<gene>
    <name evidence="4" type="ORF">ACIBG2_34180</name>
</gene>
<comment type="caution">
    <text evidence="4">The sequence shown here is derived from an EMBL/GenBank/DDBJ whole genome shotgun (WGS) entry which is preliminary data.</text>
</comment>
<dbReference type="SUPFAM" id="SSF50978">
    <property type="entry name" value="WD40 repeat-like"/>
    <property type="match status" value="1"/>
</dbReference>
<dbReference type="Proteomes" id="UP001612741">
    <property type="component" value="Unassembled WGS sequence"/>
</dbReference>
<dbReference type="InterPro" id="IPR019775">
    <property type="entry name" value="WD40_repeat_CS"/>
</dbReference>
<reference evidence="4 5" key="1">
    <citation type="submission" date="2024-10" db="EMBL/GenBank/DDBJ databases">
        <title>The Natural Products Discovery Center: Release of the First 8490 Sequenced Strains for Exploring Actinobacteria Biosynthetic Diversity.</title>
        <authorList>
            <person name="Kalkreuter E."/>
            <person name="Kautsar S.A."/>
            <person name="Yang D."/>
            <person name="Bader C.D."/>
            <person name="Teijaro C.N."/>
            <person name="Fluegel L."/>
            <person name="Davis C.M."/>
            <person name="Simpson J.R."/>
            <person name="Lauterbach L."/>
            <person name="Steele A.D."/>
            <person name="Gui C."/>
            <person name="Meng S."/>
            <person name="Li G."/>
            <person name="Viehrig K."/>
            <person name="Ye F."/>
            <person name="Su P."/>
            <person name="Kiefer A.F."/>
            <person name="Nichols A."/>
            <person name="Cepeda A.J."/>
            <person name="Yan W."/>
            <person name="Fan B."/>
            <person name="Jiang Y."/>
            <person name="Adhikari A."/>
            <person name="Zheng C.-J."/>
            <person name="Schuster L."/>
            <person name="Cowan T.M."/>
            <person name="Smanski M.J."/>
            <person name="Chevrette M.G."/>
            <person name="De Carvalho L.P.S."/>
            <person name="Shen B."/>
        </authorList>
    </citation>
    <scope>NUCLEOTIDE SEQUENCE [LARGE SCALE GENOMIC DNA]</scope>
    <source>
        <strain evidence="4 5">NPDC050545</strain>
    </source>
</reference>
<dbReference type="PROSITE" id="PS50082">
    <property type="entry name" value="WD_REPEATS_2"/>
    <property type="match status" value="1"/>
</dbReference>
<dbReference type="InterPro" id="IPR015943">
    <property type="entry name" value="WD40/YVTN_repeat-like_dom_sf"/>
</dbReference>
<evidence type="ECO:0000313" key="5">
    <source>
        <dbReference type="Proteomes" id="UP001612741"/>
    </source>
</evidence>
<evidence type="ECO:0000256" key="2">
    <source>
        <dbReference type="ARBA" id="ARBA00022737"/>
    </source>
</evidence>
<dbReference type="Pfam" id="PF00400">
    <property type="entry name" value="WD40"/>
    <property type="match status" value="1"/>
</dbReference>
<protein>
    <submittedName>
        <fullName evidence="4">WD40 repeat domain-containing protein</fullName>
    </submittedName>
</protein>
<dbReference type="RefSeq" id="WP_397088552.1">
    <property type="nucleotide sequence ID" value="NZ_JBITGY010000010.1"/>
</dbReference>
<dbReference type="InterPro" id="IPR036322">
    <property type="entry name" value="WD40_repeat_dom_sf"/>
</dbReference>
<dbReference type="Gene3D" id="2.130.10.10">
    <property type="entry name" value="YVTN repeat-like/Quinoprotein amine dehydrogenase"/>
    <property type="match status" value="1"/>
</dbReference>
<sequence length="81" mass="8603">MAGPKDPVNGVAFSPDGNNLATASADATVRLWDITLPTDLSRSLCAMAGGSLTPQQWTQYLPGEPFRQVCRPGPWSESARA</sequence>
<evidence type="ECO:0000256" key="1">
    <source>
        <dbReference type="ARBA" id="ARBA00022574"/>
    </source>
</evidence>
<dbReference type="EMBL" id="JBITGY010000010">
    <property type="protein sequence ID" value="MFI6502469.1"/>
    <property type="molecule type" value="Genomic_DNA"/>
</dbReference>
<proteinExistence type="predicted"/>
<evidence type="ECO:0000256" key="3">
    <source>
        <dbReference type="PROSITE-ProRule" id="PRU00221"/>
    </source>
</evidence>
<evidence type="ECO:0000313" key="4">
    <source>
        <dbReference type="EMBL" id="MFI6502469.1"/>
    </source>
</evidence>
<name>A0ABW7Z4K7_9ACTN</name>
<keyword evidence="2" id="KW-0677">Repeat</keyword>
<organism evidence="4 5">
    <name type="scientific">Nonomuraea typhae</name>
    <dbReference type="NCBI Taxonomy" id="2603600"/>
    <lineage>
        <taxon>Bacteria</taxon>
        <taxon>Bacillati</taxon>
        <taxon>Actinomycetota</taxon>
        <taxon>Actinomycetes</taxon>
        <taxon>Streptosporangiales</taxon>
        <taxon>Streptosporangiaceae</taxon>
        <taxon>Nonomuraea</taxon>
    </lineage>
</organism>
<accession>A0ABW7Z4K7</accession>
<dbReference type="PROSITE" id="PS00678">
    <property type="entry name" value="WD_REPEATS_1"/>
    <property type="match status" value="1"/>
</dbReference>